<organism evidence="1">
    <name type="scientific">marine metagenome</name>
    <dbReference type="NCBI Taxonomy" id="408172"/>
    <lineage>
        <taxon>unclassified sequences</taxon>
        <taxon>metagenomes</taxon>
        <taxon>ecological metagenomes</taxon>
    </lineage>
</organism>
<name>A0A381WYI7_9ZZZZ</name>
<dbReference type="EMBL" id="UINC01013299">
    <property type="protein sequence ID" value="SVA57565.1"/>
    <property type="molecule type" value="Genomic_DNA"/>
</dbReference>
<gene>
    <name evidence="1" type="ORF">METZ01_LOCUS110419</name>
</gene>
<feature type="non-terminal residue" evidence="1">
    <location>
        <position position="39"/>
    </location>
</feature>
<sequence>MTHRRCAIQSGSLIKLMYVSGAAKNAADGWNDHSNCQNA</sequence>
<dbReference type="AlphaFoldDB" id="A0A381WYI7"/>
<reference evidence="1" key="1">
    <citation type="submission" date="2018-05" db="EMBL/GenBank/DDBJ databases">
        <authorList>
            <person name="Lanie J.A."/>
            <person name="Ng W.-L."/>
            <person name="Kazmierczak K.M."/>
            <person name="Andrzejewski T.M."/>
            <person name="Davidsen T.M."/>
            <person name="Wayne K.J."/>
            <person name="Tettelin H."/>
            <person name="Glass J.I."/>
            <person name="Rusch D."/>
            <person name="Podicherti R."/>
            <person name="Tsui H.-C.T."/>
            <person name="Winkler M.E."/>
        </authorList>
    </citation>
    <scope>NUCLEOTIDE SEQUENCE</scope>
</reference>
<evidence type="ECO:0000313" key="1">
    <source>
        <dbReference type="EMBL" id="SVA57565.1"/>
    </source>
</evidence>
<accession>A0A381WYI7</accession>
<protein>
    <submittedName>
        <fullName evidence="1">Uncharacterized protein</fullName>
    </submittedName>
</protein>
<proteinExistence type="predicted"/>